<accession>A0A9X5HAD3</accession>
<dbReference type="EMBL" id="JAAGNA010000162">
    <property type="protein sequence ID" value="NEC47839.1"/>
    <property type="molecule type" value="Genomic_DNA"/>
</dbReference>
<evidence type="ECO:0000256" key="1">
    <source>
        <dbReference type="SAM" id="Phobius"/>
    </source>
</evidence>
<sequence length="363" mass="37870">MHVLAVSRRIWIPRLPSRLPSRLSVPVRAVVLGLLTTLALLCAHPTPAAAADGDVSWRVRTGANAYGDDRSSFSYAVNPGGTVEDTMVVTNRGTTPLRLAVYASDGYTTDAGQLDLLTRDKKSTGVGSWTHPKVTSVTVAPGKSADVPFTVTVPGNATPGDHVGGLLTSLKQADTAAGINVDRRLGVRVAVRVGGELKPRLAVEDAHLDYHGSAGPFSKGSATVTYTVHNTGNALLSGRQEVAVRGPFGWLRTGAGDLPDTPALLPGERWKVTVPVPDVAPGVRLTATATVLPLLTDASGSTTPLDPVEASAGAWAVPWTLTLIVLLLLAAVVAVVLLARRNRARRTAREAALVRDAVQAALS</sequence>
<reference evidence="2 3" key="1">
    <citation type="submission" date="2020-01" db="EMBL/GenBank/DDBJ databases">
        <title>Insect and environment-associated Actinomycetes.</title>
        <authorList>
            <person name="Currrie C."/>
            <person name="Chevrette M."/>
            <person name="Carlson C."/>
            <person name="Stubbendieck R."/>
            <person name="Wendt-Pienkowski E."/>
        </authorList>
    </citation>
    <scope>NUCLEOTIDE SEQUENCE [LARGE SCALE GENOMIC DNA]</scope>
    <source>
        <strain evidence="2 3">SID8189</strain>
    </source>
</reference>
<evidence type="ECO:0000313" key="2">
    <source>
        <dbReference type="EMBL" id="NEC47839.1"/>
    </source>
</evidence>
<name>A0A9X5HAD3_9ACTN</name>
<keyword evidence="1" id="KW-0472">Membrane</keyword>
<feature type="transmembrane region" description="Helical" evidence="1">
    <location>
        <begin position="315"/>
        <end position="339"/>
    </location>
</feature>
<protein>
    <submittedName>
        <fullName evidence="2">DUF916 domain-containing protein</fullName>
    </submittedName>
</protein>
<organism evidence="2 3">
    <name type="scientific">Actinospica acidiphila</name>
    <dbReference type="NCBI Taxonomy" id="304899"/>
    <lineage>
        <taxon>Bacteria</taxon>
        <taxon>Bacillati</taxon>
        <taxon>Actinomycetota</taxon>
        <taxon>Actinomycetes</taxon>
        <taxon>Catenulisporales</taxon>
        <taxon>Actinospicaceae</taxon>
        <taxon>Actinospica</taxon>
    </lineage>
</organism>
<dbReference type="Proteomes" id="UP000471745">
    <property type="component" value="Unassembled WGS sequence"/>
</dbReference>
<keyword evidence="1" id="KW-1133">Transmembrane helix</keyword>
<keyword evidence="1" id="KW-0812">Transmembrane</keyword>
<dbReference type="AlphaFoldDB" id="A0A9X5HAD3"/>
<dbReference type="InterPro" id="IPR013783">
    <property type="entry name" value="Ig-like_fold"/>
</dbReference>
<keyword evidence="3" id="KW-1185">Reference proteome</keyword>
<dbReference type="Gene3D" id="2.60.40.10">
    <property type="entry name" value="Immunoglobulins"/>
    <property type="match status" value="1"/>
</dbReference>
<proteinExistence type="predicted"/>
<evidence type="ECO:0000313" key="3">
    <source>
        <dbReference type="Proteomes" id="UP000471745"/>
    </source>
</evidence>
<dbReference type="GO" id="GO:0005975">
    <property type="term" value="P:carbohydrate metabolic process"/>
    <property type="evidence" value="ECO:0007669"/>
    <property type="project" value="UniProtKB-ARBA"/>
</dbReference>
<comment type="caution">
    <text evidence="2">The sequence shown here is derived from an EMBL/GenBank/DDBJ whole genome shotgun (WGS) entry which is preliminary data.</text>
</comment>
<dbReference type="RefSeq" id="WP_163086152.1">
    <property type="nucleotide sequence ID" value="NZ_JAAGNA010000162.1"/>
</dbReference>
<gene>
    <name evidence="2" type="ORF">G3I18_04500</name>
</gene>